<dbReference type="EMBL" id="MU795591">
    <property type="protein sequence ID" value="KAJ3805476.1"/>
    <property type="molecule type" value="Genomic_DNA"/>
</dbReference>
<dbReference type="Proteomes" id="UP001163835">
    <property type="component" value="Unassembled WGS sequence"/>
</dbReference>
<comment type="caution">
    <text evidence="1">The sequence shown here is derived from an EMBL/GenBank/DDBJ whole genome shotgun (WGS) entry which is preliminary data.</text>
</comment>
<protein>
    <submittedName>
        <fullName evidence="1">Uncharacterized protein</fullName>
    </submittedName>
</protein>
<gene>
    <name evidence="1" type="ORF">F5876DRAFT_81746</name>
</gene>
<accession>A0ACC1TM86</accession>
<sequence>MTRRPTQTLRSLYIRLLRRRISPSDGRGWLYAYLDGGTEWKMGMSKDFFLLRIDAERSLLLTSSWNSSALIVLGVIVNLVAENTAKNLSSPVVGGTSGGGSLGQYCGGQQLIEDGSSIGSVQVGGLNGNIQHNVNRAQRGEFEGRRVIKAVSGRKSMPPPANVPSAMRIPFPEHLQSRIGGCTGYSEAHDLYKQCQQFFHQCLMSAGNTELVTLATNMSYPQGGNFKAVGDVTAVIPHVNVCIGSHDLHCILYTYLLQMWLKFSRNVRLLLSDTILCNDLHAEILPRIPDVDAIKEKCYEIKGVKKTKSLIRGKGIKLFLHIDSKLVAEAEFWCIQYTEEEAPDISAMMTHITLSKGASAGMSKRKRAHYHKPSLEKSSLTSSFGPSASDDDGPKSKKAKLHLPESLEVQPVQNLLDYPSHGHLPTYVSGLVLVPEPLSPSAIRKALSQQSITRTKLEEFTCTLYHLPQLTWRELVANPLISQDLRGNFRGEEATVTYSSKQKIFEGSFKMALTKCVTSEIVLGNSVNICLKPCFNRSSTTGERTMLCEDKQHEELSWELNCLLWAKVMLELVTSFIESVDRCLGTRPSFSIPRLQFVDAALVVARKGQRTEFYMMEELIPEHDGWSFRNDFQGAGDLLTDPQIITNLILGDELFARGNVAFDTLLVSHICKGNEFCEYYQPSREGFAS</sequence>
<name>A0ACC1TM86_9AGAR</name>
<reference evidence="1" key="1">
    <citation type="submission" date="2022-09" db="EMBL/GenBank/DDBJ databases">
        <title>A Global Phylogenomic Analysis of the Shiitake Genus Lentinula.</title>
        <authorList>
            <consortium name="DOE Joint Genome Institute"/>
            <person name="Sierra-Patev S."/>
            <person name="Min B."/>
            <person name="Naranjo-Ortiz M."/>
            <person name="Looney B."/>
            <person name="Konkel Z."/>
            <person name="Slot J.C."/>
            <person name="Sakamoto Y."/>
            <person name="Steenwyk J.L."/>
            <person name="Rokas A."/>
            <person name="Carro J."/>
            <person name="Camarero S."/>
            <person name="Ferreira P."/>
            <person name="Molpeceres G."/>
            <person name="Ruiz-Duenas F.J."/>
            <person name="Serrano A."/>
            <person name="Henrissat B."/>
            <person name="Drula E."/>
            <person name="Hughes K.W."/>
            <person name="Mata J.L."/>
            <person name="Ishikawa N.K."/>
            <person name="Vargas-Isla R."/>
            <person name="Ushijima S."/>
            <person name="Smith C.A."/>
            <person name="Ahrendt S."/>
            <person name="Andreopoulos W."/>
            <person name="He G."/>
            <person name="Labutti K."/>
            <person name="Lipzen A."/>
            <person name="Ng V."/>
            <person name="Riley R."/>
            <person name="Sandor L."/>
            <person name="Barry K."/>
            <person name="Martinez A.T."/>
            <person name="Xiao Y."/>
            <person name="Gibbons J.G."/>
            <person name="Terashima K."/>
            <person name="Grigoriev I.V."/>
            <person name="Hibbett D.S."/>
        </authorList>
    </citation>
    <scope>NUCLEOTIDE SEQUENCE</scope>
    <source>
        <strain evidence="1">TMI1499</strain>
    </source>
</reference>
<keyword evidence="2" id="KW-1185">Reference proteome</keyword>
<proteinExistence type="predicted"/>
<evidence type="ECO:0000313" key="1">
    <source>
        <dbReference type="EMBL" id="KAJ3805476.1"/>
    </source>
</evidence>
<organism evidence="1 2">
    <name type="scientific">Lentinula aff. lateritia</name>
    <dbReference type="NCBI Taxonomy" id="2804960"/>
    <lineage>
        <taxon>Eukaryota</taxon>
        <taxon>Fungi</taxon>
        <taxon>Dikarya</taxon>
        <taxon>Basidiomycota</taxon>
        <taxon>Agaricomycotina</taxon>
        <taxon>Agaricomycetes</taxon>
        <taxon>Agaricomycetidae</taxon>
        <taxon>Agaricales</taxon>
        <taxon>Marasmiineae</taxon>
        <taxon>Omphalotaceae</taxon>
        <taxon>Lentinula</taxon>
    </lineage>
</organism>
<evidence type="ECO:0000313" key="2">
    <source>
        <dbReference type="Proteomes" id="UP001163835"/>
    </source>
</evidence>